<evidence type="ECO:0000313" key="1">
    <source>
        <dbReference type="EMBL" id="KUG28899.1"/>
    </source>
</evidence>
<accession>A0A0W8G8U6</accession>
<proteinExistence type="predicted"/>
<dbReference type="Gene3D" id="2.30.30.110">
    <property type="match status" value="1"/>
</dbReference>
<dbReference type="GO" id="GO:0004521">
    <property type="term" value="F:RNA endonuclease activity"/>
    <property type="evidence" value="ECO:0007669"/>
    <property type="project" value="TreeGrafter"/>
</dbReference>
<dbReference type="Pfam" id="PF02452">
    <property type="entry name" value="PemK_toxin"/>
    <property type="match status" value="1"/>
</dbReference>
<protein>
    <submittedName>
        <fullName evidence="1">Growth inhibitor</fullName>
    </submittedName>
</protein>
<dbReference type="EMBL" id="LNQE01000160">
    <property type="protein sequence ID" value="KUG28899.1"/>
    <property type="molecule type" value="Genomic_DNA"/>
</dbReference>
<dbReference type="AlphaFoldDB" id="A0A0W8G8U6"/>
<dbReference type="GO" id="GO:0003677">
    <property type="term" value="F:DNA binding"/>
    <property type="evidence" value="ECO:0007669"/>
    <property type="project" value="InterPro"/>
</dbReference>
<dbReference type="PANTHER" id="PTHR33988:SF2">
    <property type="entry name" value="ENDORIBONUCLEASE MAZF"/>
    <property type="match status" value="1"/>
</dbReference>
<dbReference type="SUPFAM" id="SSF50118">
    <property type="entry name" value="Cell growth inhibitor/plasmid maintenance toxic component"/>
    <property type="match status" value="1"/>
</dbReference>
<dbReference type="InterPro" id="IPR011067">
    <property type="entry name" value="Plasmid_toxin/cell-grow_inhib"/>
</dbReference>
<sequence>MRRGDLVTVIVPGAYGKLRPALVVQSDLFQALSSVTVVPITSERHSAPLFRIDLEPDAENGLVKPSQAMVDKLQTVPREKVGEVFGHVHQDKMLEIVRSLSLFLGIA</sequence>
<comment type="caution">
    <text evidence="1">The sequence shown here is derived from an EMBL/GenBank/DDBJ whole genome shotgun (WGS) entry which is preliminary data.</text>
</comment>
<dbReference type="GO" id="GO:0006402">
    <property type="term" value="P:mRNA catabolic process"/>
    <property type="evidence" value="ECO:0007669"/>
    <property type="project" value="TreeGrafter"/>
</dbReference>
<dbReference type="InterPro" id="IPR003477">
    <property type="entry name" value="PemK-like"/>
</dbReference>
<gene>
    <name evidence="1" type="ORF">ASZ90_001228</name>
</gene>
<dbReference type="GO" id="GO:0016075">
    <property type="term" value="P:rRNA catabolic process"/>
    <property type="evidence" value="ECO:0007669"/>
    <property type="project" value="TreeGrafter"/>
</dbReference>
<name>A0A0W8G8U6_9ZZZZ</name>
<reference evidence="1" key="1">
    <citation type="journal article" date="2015" name="Proc. Natl. Acad. Sci. U.S.A.">
        <title>Networks of energetic and metabolic interactions define dynamics in microbial communities.</title>
        <authorList>
            <person name="Embree M."/>
            <person name="Liu J.K."/>
            <person name="Al-Bassam M.M."/>
            <person name="Zengler K."/>
        </authorList>
    </citation>
    <scope>NUCLEOTIDE SEQUENCE</scope>
</reference>
<organism evidence="1">
    <name type="scientific">hydrocarbon metagenome</name>
    <dbReference type="NCBI Taxonomy" id="938273"/>
    <lineage>
        <taxon>unclassified sequences</taxon>
        <taxon>metagenomes</taxon>
        <taxon>ecological metagenomes</taxon>
    </lineage>
</organism>
<dbReference type="PANTHER" id="PTHR33988">
    <property type="entry name" value="ENDORIBONUCLEASE MAZF-RELATED"/>
    <property type="match status" value="1"/>
</dbReference>